<feature type="compositionally biased region" description="Low complexity" evidence="1">
    <location>
        <begin position="623"/>
        <end position="633"/>
    </location>
</feature>
<dbReference type="KEGG" id="lbc:LACBIDRAFT_333064"/>
<feature type="compositionally biased region" description="Basic residues" evidence="1">
    <location>
        <begin position="361"/>
        <end position="383"/>
    </location>
</feature>
<feature type="compositionally biased region" description="Polar residues" evidence="1">
    <location>
        <begin position="427"/>
        <end position="437"/>
    </location>
</feature>
<accession>B0DUR3</accession>
<reference evidence="2 3" key="1">
    <citation type="journal article" date="2008" name="Nature">
        <title>The genome of Laccaria bicolor provides insights into mycorrhizal symbiosis.</title>
        <authorList>
            <person name="Martin F."/>
            <person name="Aerts A."/>
            <person name="Ahren D."/>
            <person name="Brun A."/>
            <person name="Danchin E.G.J."/>
            <person name="Duchaussoy F."/>
            <person name="Gibon J."/>
            <person name="Kohler A."/>
            <person name="Lindquist E."/>
            <person name="Pereda V."/>
            <person name="Salamov A."/>
            <person name="Shapiro H.J."/>
            <person name="Wuyts J."/>
            <person name="Blaudez D."/>
            <person name="Buee M."/>
            <person name="Brokstein P."/>
            <person name="Canbaeck B."/>
            <person name="Cohen D."/>
            <person name="Courty P.E."/>
            <person name="Coutinho P.M."/>
            <person name="Delaruelle C."/>
            <person name="Detter J.C."/>
            <person name="Deveau A."/>
            <person name="DiFazio S."/>
            <person name="Duplessis S."/>
            <person name="Fraissinet-Tachet L."/>
            <person name="Lucic E."/>
            <person name="Frey-Klett P."/>
            <person name="Fourrey C."/>
            <person name="Feussner I."/>
            <person name="Gay G."/>
            <person name="Grimwood J."/>
            <person name="Hoegger P.J."/>
            <person name="Jain P."/>
            <person name="Kilaru S."/>
            <person name="Labbe J."/>
            <person name="Lin Y.C."/>
            <person name="Legue V."/>
            <person name="Le Tacon F."/>
            <person name="Marmeisse R."/>
            <person name="Melayah D."/>
            <person name="Montanini B."/>
            <person name="Muratet M."/>
            <person name="Nehls U."/>
            <person name="Niculita-Hirzel H."/>
            <person name="Oudot-Le Secq M.P."/>
            <person name="Peter M."/>
            <person name="Quesneville H."/>
            <person name="Rajashekar B."/>
            <person name="Reich M."/>
            <person name="Rouhier N."/>
            <person name="Schmutz J."/>
            <person name="Yin T."/>
            <person name="Chalot M."/>
            <person name="Henrissat B."/>
            <person name="Kuees U."/>
            <person name="Lucas S."/>
            <person name="Van de Peer Y."/>
            <person name="Podila G.K."/>
            <person name="Polle A."/>
            <person name="Pukkila P.J."/>
            <person name="Richardson P.M."/>
            <person name="Rouze P."/>
            <person name="Sanders I.R."/>
            <person name="Stajich J.E."/>
            <person name="Tunlid A."/>
            <person name="Tuskan G."/>
            <person name="Grigoriev I.V."/>
        </authorList>
    </citation>
    <scope>NUCLEOTIDE SEQUENCE [LARGE SCALE GENOMIC DNA]</scope>
    <source>
        <strain evidence="3">S238N-H82 / ATCC MYA-4686</strain>
    </source>
</reference>
<sequence>MDDTKNTNVLKKPKAPKQPRPPLTLRDMGEVPALMNTGDPRSGKRVRLTVLAFPFPPERQDEWADRHKFALDMNQDNRQFQTIMEVRSRLPRTCRLGLVPYNGKRNIGCTAIIVTSNATLVELERGTDLELIRAVQKPLRPFLIPSLYRLMSWNSMLNPPLFRSVKDCSGLWCMSSSRSLADNNHDDLSSLQKGCERFNLFLKEVWGPGSEAFGRIYDFGIYWYSVAGYILHGASTTADFSTTEETCYKDPFSCFTTPYHFFINHDNIPQSAHAKHRKQIHPPAIKTILREWRTGDVLFRLGKYHTLISMSALLLRPPPSAQHIHLEQHGYPPPTASAPRISMSPGHHHKPHPHTLPSSHSHLHCHQQHHPHHAHSHRPHSRSSSRSSSASLDVDEMLLEATTADAINGIAANQQSQQPPHIASLPLPTTTKSQNGSPHLWSHHSRRHAEEGSGRVHVYQGQQAQEVAGYAYPANQYIPRKDVGLQQQSGTQPGPLVQPGQVQQYQTHVFALVVMGAPMKKPKYSVSGSSIGGGGSVCALTARPGGIVGGPIDAPIVDPPAQVFPATNAQGHRISRQCGLPGRYKDNKCVEKWGPGPMGPGTVCDRCRKKMKHVERRGTLETQQQMAVMRQQQPSRGGSMSQLPLSQGSDRSIHRMDTVLTHHGSFSQPSQSQSQILGREPSQAQPHAQTQAPVRSSYLNDDYTTVFEEDEGEEEDAEHEREQKHEGEDGDSEQLPLLNVGRRSRAGVKKNGATAAGGKSSTGGRNTPAGGGGARPRVVEGEVPLS</sequence>
<evidence type="ECO:0000256" key="1">
    <source>
        <dbReference type="SAM" id="MobiDB-lite"/>
    </source>
</evidence>
<dbReference type="EMBL" id="DS547137">
    <property type="protein sequence ID" value="EDR01656.1"/>
    <property type="molecule type" value="Genomic_DNA"/>
</dbReference>
<dbReference type="Proteomes" id="UP000001194">
    <property type="component" value="Unassembled WGS sequence"/>
</dbReference>
<dbReference type="InParanoid" id="B0DUR3"/>
<feature type="region of interest" description="Disordered" evidence="1">
    <location>
        <begin position="663"/>
        <end position="786"/>
    </location>
</feature>
<dbReference type="HOGENOM" id="CLU_356800_0_0_1"/>
<feature type="compositionally biased region" description="Polar residues" evidence="1">
    <location>
        <begin position="682"/>
        <end position="703"/>
    </location>
</feature>
<dbReference type="OrthoDB" id="2162994at2759"/>
<organism evidence="3">
    <name type="scientific">Laccaria bicolor (strain S238N-H82 / ATCC MYA-4686)</name>
    <name type="common">Bicoloured deceiver</name>
    <name type="synonym">Laccaria laccata var. bicolor</name>
    <dbReference type="NCBI Taxonomy" id="486041"/>
    <lineage>
        <taxon>Eukaryota</taxon>
        <taxon>Fungi</taxon>
        <taxon>Dikarya</taxon>
        <taxon>Basidiomycota</taxon>
        <taxon>Agaricomycotina</taxon>
        <taxon>Agaricomycetes</taxon>
        <taxon>Agaricomycetidae</taxon>
        <taxon>Agaricales</taxon>
        <taxon>Agaricineae</taxon>
        <taxon>Hydnangiaceae</taxon>
        <taxon>Laccaria</taxon>
    </lineage>
</organism>
<feature type="compositionally biased region" description="Basic and acidic residues" evidence="1">
    <location>
        <begin position="718"/>
        <end position="727"/>
    </location>
</feature>
<feature type="region of interest" description="Disordered" evidence="1">
    <location>
        <begin position="324"/>
        <end position="392"/>
    </location>
</feature>
<name>B0DUR3_LACBS</name>
<feature type="compositionally biased region" description="Low complexity" evidence="1">
    <location>
        <begin position="749"/>
        <end position="768"/>
    </location>
</feature>
<feature type="region of interest" description="Disordered" evidence="1">
    <location>
        <begin position="617"/>
        <end position="648"/>
    </location>
</feature>
<dbReference type="RefSeq" id="XP_001887732.1">
    <property type="nucleotide sequence ID" value="XM_001887697.1"/>
</dbReference>
<proteinExistence type="predicted"/>
<feature type="compositionally biased region" description="Polar residues" evidence="1">
    <location>
        <begin position="634"/>
        <end position="648"/>
    </location>
</feature>
<feature type="region of interest" description="Disordered" evidence="1">
    <location>
        <begin position="1"/>
        <end position="26"/>
    </location>
</feature>
<evidence type="ECO:0000313" key="3">
    <source>
        <dbReference type="Proteomes" id="UP000001194"/>
    </source>
</evidence>
<dbReference type="AlphaFoldDB" id="B0DUR3"/>
<dbReference type="GeneID" id="6083424"/>
<feature type="compositionally biased region" description="Low complexity" evidence="1">
    <location>
        <begin position="665"/>
        <end position="675"/>
    </location>
</feature>
<feature type="region of interest" description="Disordered" evidence="1">
    <location>
        <begin position="414"/>
        <end position="452"/>
    </location>
</feature>
<protein>
    <submittedName>
        <fullName evidence="2">Predicted protein</fullName>
    </submittedName>
</protein>
<feature type="compositionally biased region" description="Acidic residues" evidence="1">
    <location>
        <begin position="707"/>
        <end position="717"/>
    </location>
</feature>
<keyword evidence="3" id="KW-1185">Reference proteome</keyword>
<evidence type="ECO:0000313" key="2">
    <source>
        <dbReference type="EMBL" id="EDR01656.1"/>
    </source>
</evidence>
<gene>
    <name evidence="2" type="ORF">LACBIDRAFT_333064</name>
</gene>